<dbReference type="RefSeq" id="WP_220682333.1">
    <property type="nucleotide sequence ID" value="NZ_CP037968.1"/>
</dbReference>
<reference evidence="2" key="2">
    <citation type="submission" date="2019-03" db="EMBL/GenBank/DDBJ databases">
        <authorList>
            <person name="Chen S.-C."/>
            <person name="Wu S.-Y."/>
            <person name="Lai M.-C."/>
        </authorList>
    </citation>
    <scope>NUCLEOTIDE SEQUENCE</scope>
    <source>
        <strain evidence="2">ML15</strain>
    </source>
</reference>
<evidence type="ECO:0000313" key="3">
    <source>
        <dbReference type="Proteomes" id="UP000826709"/>
    </source>
</evidence>
<keyword evidence="1" id="KW-1133">Transmembrane helix</keyword>
<feature type="transmembrane region" description="Helical" evidence="1">
    <location>
        <begin position="12"/>
        <end position="33"/>
    </location>
</feature>
<keyword evidence="1" id="KW-0812">Transmembrane</keyword>
<gene>
    <name evidence="2" type="ORF">E2N92_03570</name>
</gene>
<reference evidence="2" key="1">
    <citation type="journal article" date="2005" name="Int. J. Syst. Evol. Microbiol.">
        <title>Methanofollis formosanus sp. nov., isolated from a fish pond.</title>
        <authorList>
            <person name="Wu S.Y."/>
            <person name="Chen S.C."/>
            <person name="Lai M.C."/>
        </authorList>
    </citation>
    <scope>NUCLEOTIDE SEQUENCE</scope>
    <source>
        <strain evidence="2">ML15</strain>
    </source>
</reference>
<evidence type="ECO:0000256" key="1">
    <source>
        <dbReference type="SAM" id="Phobius"/>
    </source>
</evidence>
<organism evidence="2 3">
    <name type="scientific">Methanofollis formosanus</name>
    <dbReference type="NCBI Taxonomy" id="299308"/>
    <lineage>
        <taxon>Archaea</taxon>
        <taxon>Methanobacteriati</taxon>
        <taxon>Methanobacteriota</taxon>
        <taxon>Stenosarchaea group</taxon>
        <taxon>Methanomicrobia</taxon>
        <taxon>Methanomicrobiales</taxon>
        <taxon>Methanomicrobiaceae</taxon>
        <taxon>Methanofollis</taxon>
    </lineage>
</organism>
<feature type="transmembrane region" description="Helical" evidence="1">
    <location>
        <begin position="39"/>
        <end position="62"/>
    </location>
</feature>
<dbReference type="Proteomes" id="UP000826709">
    <property type="component" value="Chromosome"/>
</dbReference>
<protein>
    <submittedName>
        <fullName evidence="2">Uncharacterized protein</fullName>
    </submittedName>
</protein>
<dbReference type="AlphaFoldDB" id="A0A8G1EG57"/>
<evidence type="ECO:0000313" key="2">
    <source>
        <dbReference type="EMBL" id="QYZ78572.1"/>
    </source>
</evidence>
<keyword evidence="3" id="KW-1185">Reference proteome</keyword>
<sequence>MNLDRIPDEGWLAWTAVAVTVALLLIGLVSLANPHVAGAAWPGLISLFLLAYAYLGICFCAGRVKTWVEGYLDALLVEKNGVDMAAVSRRVEAMGKKIDHIEGVLAKVSE</sequence>
<keyword evidence="1" id="KW-0472">Membrane</keyword>
<accession>A0A8G1EG57</accession>
<dbReference type="KEGG" id="mfk:E2N92_03570"/>
<name>A0A8G1EG57_9EURY</name>
<dbReference type="EMBL" id="CP037968">
    <property type="protein sequence ID" value="QYZ78572.1"/>
    <property type="molecule type" value="Genomic_DNA"/>
</dbReference>
<proteinExistence type="predicted"/>
<dbReference type="OrthoDB" id="378915at2157"/>